<dbReference type="Gene3D" id="3.30.370.10">
    <property type="entry name" value="Barstar-like"/>
    <property type="match status" value="1"/>
</dbReference>
<gene>
    <name evidence="1" type="ORF">M3M28_08955</name>
</gene>
<proteinExistence type="predicted"/>
<sequence length="129" mass="14359">MFEVELRGTVITDIASLYDELNRGFMQSEDWRLGESLDALDDLLYGGIGDAVGHDRIRVTWRDHELSRAALGVDTTASWYQAKLARPGTFNAEKITRDLAGLRAAGEPTYFDLVLDVFASHDNVELVLA</sequence>
<dbReference type="InterPro" id="IPR035905">
    <property type="entry name" value="Barstar-like_sf"/>
</dbReference>
<reference evidence="1" key="1">
    <citation type="submission" date="2022-05" db="EMBL/GenBank/DDBJ databases">
        <title>Complete genome sequence of toluene-degrading Gulosibacter sediminis strain ACHW.36C.</title>
        <authorList>
            <person name="Wai A.C."/>
            <person name="Lai G.K."/>
            <person name="Griffin S.D."/>
            <person name="Leung F.C."/>
        </authorList>
    </citation>
    <scope>NUCLEOTIDE SEQUENCE [LARGE SCALE GENOMIC DNA]</scope>
    <source>
        <strain evidence="1">ACHW.36C</strain>
    </source>
</reference>
<accession>A0ABY4MUS8</accession>
<name>A0ABY4MUS8_9MICO</name>
<organism evidence="1">
    <name type="scientific">Gulosibacter sediminis</name>
    <dbReference type="NCBI Taxonomy" id="1729695"/>
    <lineage>
        <taxon>Bacteria</taxon>
        <taxon>Bacillati</taxon>
        <taxon>Actinomycetota</taxon>
        <taxon>Actinomycetes</taxon>
        <taxon>Micrococcales</taxon>
        <taxon>Microbacteriaceae</taxon>
        <taxon>Gulosibacter</taxon>
    </lineage>
</organism>
<protein>
    <submittedName>
        <fullName evidence="1">Ribonuclease inhibitor</fullName>
    </submittedName>
</protein>
<evidence type="ECO:0000313" key="1">
    <source>
        <dbReference type="EMBL" id="UQN14178.1"/>
    </source>
</evidence>
<dbReference type="EMBL" id="CP097160">
    <property type="protein sequence ID" value="UQN14178.1"/>
    <property type="molecule type" value="Genomic_DNA"/>
</dbReference>
<dbReference type="SUPFAM" id="SSF52038">
    <property type="entry name" value="Barstar-related"/>
    <property type="match status" value="1"/>
</dbReference>